<sequence>MASSMHITPLEEPRSTTFQNFLDGEVPAATDLSNIQTFVADLRKTYSSLDDRAAFLLAELEETEKARASVRAVIDEHVALYRPVTRLPAEVLALIFGYTFSGKLKFCPQEEVYVVDNFDPNPWRILTLAAVCRQWRDVLYEAVTLWTKLDLVQAGIPMKHMRLRELRDENNGYLATLRSALSRSKHAPLDIAIRASWSNGLRVLQKHTHHIRRLSLPYYGFDTPVPLEGLSMLRELDITFVHCPPAPFQFGRPPQLQTLIIQCGYVNIAFGPWEIATASLRLENLTRLELVSSTSIADGTDVGPDGLPWYTQCPALVYLKDQNYYDRGKAPTVPTTLEHLQYLECASAYCFEALTCPALKTLYISSYLDLDDESDETIIRQFIYRSGCSINRVELELDGHSVKPPSALSDVLSNATEFRLLLQDFSGEYIELLKALNERDENVDEWKIAPRLRAVSLVFGHLFTVEMLAATSLRYTATGSFIQNRKKYDPFINVDVEYWVVTDRAQEKLESSAHYQMFASAVKPSPKVDAEGHLESLIDEIIEETDSEDYGDHEDGSDGFSESEDSDEDGGHLHP</sequence>
<dbReference type="Pfam" id="PF12937">
    <property type="entry name" value="F-box-like"/>
    <property type="match status" value="1"/>
</dbReference>
<gene>
    <name evidence="3" type="ORF">CYLTODRAFT_453955</name>
</gene>
<dbReference type="Proteomes" id="UP000054007">
    <property type="component" value="Unassembled WGS sequence"/>
</dbReference>
<evidence type="ECO:0000313" key="3">
    <source>
        <dbReference type="EMBL" id="KIY67992.1"/>
    </source>
</evidence>
<feature type="compositionally biased region" description="Acidic residues" evidence="1">
    <location>
        <begin position="541"/>
        <end position="568"/>
    </location>
</feature>
<evidence type="ECO:0000313" key="4">
    <source>
        <dbReference type="Proteomes" id="UP000054007"/>
    </source>
</evidence>
<reference evidence="3 4" key="1">
    <citation type="journal article" date="2015" name="Fungal Genet. Biol.">
        <title>Evolution of novel wood decay mechanisms in Agaricales revealed by the genome sequences of Fistulina hepatica and Cylindrobasidium torrendii.</title>
        <authorList>
            <person name="Floudas D."/>
            <person name="Held B.W."/>
            <person name="Riley R."/>
            <person name="Nagy L.G."/>
            <person name="Koehler G."/>
            <person name="Ransdell A.S."/>
            <person name="Younus H."/>
            <person name="Chow J."/>
            <person name="Chiniquy J."/>
            <person name="Lipzen A."/>
            <person name="Tritt A."/>
            <person name="Sun H."/>
            <person name="Haridas S."/>
            <person name="LaButti K."/>
            <person name="Ohm R.A."/>
            <person name="Kues U."/>
            <person name="Blanchette R.A."/>
            <person name="Grigoriev I.V."/>
            <person name="Minto R.E."/>
            <person name="Hibbett D.S."/>
        </authorList>
    </citation>
    <scope>NUCLEOTIDE SEQUENCE [LARGE SCALE GENOMIC DNA]</scope>
    <source>
        <strain evidence="3 4">FP15055 ss-10</strain>
    </source>
</reference>
<name>A0A0D7BBT3_9AGAR</name>
<accession>A0A0D7BBT3</accession>
<evidence type="ECO:0000259" key="2">
    <source>
        <dbReference type="Pfam" id="PF12937"/>
    </source>
</evidence>
<dbReference type="InterPro" id="IPR032675">
    <property type="entry name" value="LRR_dom_sf"/>
</dbReference>
<organism evidence="3 4">
    <name type="scientific">Cylindrobasidium torrendii FP15055 ss-10</name>
    <dbReference type="NCBI Taxonomy" id="1314674"/>
    <lineage>
        <taxon>Eukaryota</taxon>
        <taxon>Fungi</taxon>
        <taxon>Dikarya</taxon>
        <taxon>Basidiomycota</taxon>
        <taxon>Agaricomycotina</taxon>
        <taxon>Agaricomycetes</taxon>
        <taxon>Agaricomycetidae</taxon>
        <taxon>Agaricales</taxon>
        <taxon>Marasmiineae</taxon>
        <taxon>Physalacriaceae</taxon>
        <taxon>Cylindrobasidium</taxon>
    </lineage>
</organism>
<protein>
    <recommendedName>
        <fullName evidence="2">F-box domain-containing protein</fullName>
    </recommendedName>
</protein>
<dbReference type="SUPFAM" id="SSF52058">
    <property type="entry name" value="L domain-like"/>
    <property type="match status" value="1"/>
</dbReference>
<dbReference type="OrthoDB" id="3221235at2759"/>
<dbReference type="Gene3D" id="3.80.10.10">
    <property type="entry name" value="Ribonuclease Inhibitor"/>
    <property type="match status" value="1"/>
</dbReference>
<dbReference type="Gene3D" id="1.20.1280.50">
    <property type="match status" value="1"/>
</dbReference>
<keyword evidence="4" id="KW-1185">Reference proteome</keyword>
<dbReference type="AlphaFoldDB" id="A0A0D7BBT3"/>
<feature type="domain" description="F-box" evidence="2">
    <location>
        <begin position="86"/>
        <end position="151"/>
    </location>
</feature>
<evidence type="ECO:0000256" key="1">
    <source>
        <dbReference type="SAM" id="MobiDB-lite"/>
    </source>
</evidence>
<dbReference type="EMBL" id="KN880512">
    <property type="protein sequence ID" value="KIY67992.1"/>
    <property type="molecule type" value="Genomic_DNA"/>
</dbReference>
<dbReference type="InterPro" id="IPR001810">
    <property type="entry name" value="F-box_dom"/>
</dbReference>
<feature type="region of interest" description="Disordered" evidence="1">
    <location>
        <begin position="541"/>
        <end position="575"/>
    </location>
</feature>
<proteinExistence type="predicted"/>